<dbReference type="InterPro" id="IPR012675">
    <property type="entry name" value="Beta-grasp_dom_sf"/>
</dbReference>
<dbReference type="Proteomes" id="UP001501337">
    <property type="component" value="Unassembled WGS sequence"/>
</dbReference>
<dbReference type="CDD" id="cd00754">
    <property type="entry name" value="Ubl_MoaD"/>
    <property type="match status" value="1"/>
</dbReference>
<dbReference type="SUPFAM" id="SSF54285">
    <property type="entry name" value="MoaD/ThiS"/>
    <property type="match status" value="1"/>
</dbReference>
<proteinExistence type="predicted"/>
<gene>
    <name evidence="1" type="primary">moaD</name>
    <name evidence="1" type="ORF">GCM10022278_00610</name>
</gene>
<keyword evidence="2" id="KW-1185">Reference proteome</keyword>
<dbReference type="Pfam" id="PF02597">
    <property type="entry name" value="ThiS"/>
    <property type="match status" value="1"/>
</dbReference>
<protein>
    <submittedName>
        <fullName evidence="1">Molybdopterin synthase sulfur carrier subunit</fullName>
    </submittedName>
</protein>
<dbReference type="EMBL" id="BAABBO010000001">
    <property type="protein sequence ID" value="GAA3945296.1"/>
    <property type="molecule type" value="Genomic_DNA"/>
</dbReference>
<sequence length="87" mass="9327">MIEVLFFGKLRETMGAASWQLDLGTIGSEPTAEQVLAAAFDYFGGEEASTADSRQGLRCAINQSMSDFSARVEDNDEVAFFPPVTGG</sequence>
<dbReference type="InterPro" id="IPR003749">
    <property type="entry name" value="ThiS/MoaD-like"/>
</dbReference>
<evidence type="ECO:0000313" key="1">
    <source>
        <dbReference type="EMBL" id="GAA3945296.1"/>
    </source>
</evidence>
<dbReference type="Gene3D" id="3.10.20.30">
    <property type="match status" value="1"/>
</dbReference>
<reference evidence="2" key="1">
    <citation type="journal article" date="2019" name="Int. J. Syst. Evol. Microbiol.">
        <title>The Global Catalogue of Microorganisms (GCM) 10K type strain sequencing project: providing services to taxonomists for standard genome sequencing and annotation.</title>
        <authorList>
            <consortium name="The Broad Institute Genomics Platform"/>
            <consortium name="The Broad Institute Genome Sequencing Center for Infectious Disease"/>
            <person name="Wu L."/>
            <person name="Ma J."/>
        </authorList>
    </citation>
    <scope>NUCLEOTIDE SEQUENCE [LARGE SCALE GENOMIC DNA]</scope>
    <source>
        <strain evidence="2">JCM 17555</strain>
    </source>
</reference>
<organism evidence="1 2">
    <name type="scientific">Allohahella marinimesophila</name>
    <dbReference type="NCBI Taxonomy" id="1054972"/>
    <lineage>
        <taxon>Bacteria</taxon>
        <taxon>Pseudomonadati</taxon>
        <taxon>Pseudomonadota</taxon>
        <taxon>Gammaproteobacteria</taxon>
        <taxon>Oceanospirillales</taxon>
        <taxon>Hahellaceae</taxon>
        <taxon>Allohahella</taxon>
    </lineage>
</organism>
<dbReference type="RefSeq" id="WP_344802113.1">
    <property type="nucleotide sequence ID" value="NZ_BAABBO010000001.1"/>
</dbReference>
<evidence type="ECO:0000313" key="2">
    <source>
        <dbReference type="Proteomes" id="UP001501337"/>
    </source>
</evidence>
<name>A0ABP7NF45_9GAMM</name>
<accession>A0ABP7NF45</accession>
<comment type="caution">
    <text evidence="1">The sequence shown here is derived from an EMBL/GenBank/DDBJ whole genome shotgun (WGS) entry which is preliminary data.</text>
</comment>
<dbReference type="InterPro" id="IPR016155">
    <property type="entry name" value="Mopterin_synth/thiamin_S_b"/>
</dbReference>